<keyword evidence="2" id="KW-1185">Reference proteome</keyword>
<dbReference type="Proteomes" id="UP000010296">
    <property type="component" value="Unassembled WGS sequence"/>
</dbReference>
<sequence>MKNNEKKESHCLICGKTIRSSKKIRICQDCKNRGKGISLTAIGIVAAGLGINKVSSKK</sequence>
<dbReference type="STRING" id="888064.HMPREF9088_0875"/>
<organism evidence="1 2">
    <name type="scientific">Enterococcus italicus (strain DSM 15952 / CCUG 50447 / LMG 22039 / TP 1.5)</name>
    <dbReference type="NCBI Taxonomy" id="888064"/>
    <lineage>
        <taxon>Bacteria</taxon>
        <taxon>Bacillati</taxon>
        <taxon>Bacillota</taxon>
        <taxon>Bacilli</taxon>
        <taxon>Lactobacillales</taxon>
        <taxon>Enterococcaceae</taxon>
        <taxon>Enterococcus</taxon>
    </lineage>
</organism>
<gene>
    <name evidence="1" type="ORF">HMPREF9088_0875</name>
</gene>
<evidence type="ECO:0000313" key="1">
    <source>
        <dbReference type="EMBL" id="EFU74286.1"/>
    </source>
</evidence>
<proteinExistence type="predicted"/>
<dbReference type="EMBL" id="AEPV01000033">
    <property type="protein sequence ID" value="EFU74286.1"/>
    <property type="molecule type" value="Genomic_DNA"/>
</dbReference>
<dbReference type="HOGENOM" id="CLU_2972421_0_0_9"/>
<accession>E6LET5</accession>
<reference evidence="1 2" key="1">
    <citation type="submission" date="2010-12" db="EMBL/GenBank/DDBJ databases">
        <authorList>
            <person name="Muzny D."/>
            <person name="Qin X."/>
            <person name="Deng J."/>
            <person name="Jiang H."/>
            <person name="Liu Y."/>
            <person name="Qu J."/>
            <person name="Song X.-Z."/>
            <person name="Zhang L."/>
            <person name="Thornton R."/>
            <person name="Coyle M."/>
            <person name="Francisco L."/>
            <person name="Jackson L."/>
            <person name="Javaid M."/>
            <person name="Korchina V."/>
            <person name="Kovar C."/>
            <person name="Mata R."/>
            <person name="Mathew T."/>
            <person name="Ngo R."/>
            <person name="Nguyen L."/>
            <person name="Nguyen N."/>
            <person name="Okwuonu G."/>
            <person name="Ongeri F."/>
            <person name="Pham C."/>
            <person name="Simmons D."/>
            <person name="Wilczek-Boney K."/>
            <person name="Hale W."/>
            <person name="Jakkamsetti A."/>
            <person name="Pham P."/>
            <person name="Ruth R."/>
            <person name="San Lucas F."/>
            <person name="Warren J."/>
            <person name="Zhang J."/>
            <person name="Zhao Z."/>
            <person name="Zhou C."/>
            <person name="Zhu D."/>
            <person name="Lee S."/>
            <person name="Bess C."/>
            <person name="Blankenburg K."/>
            <person name="Forbes L."/>
            <person name="Fu Q."/>
            <person name="Gubbala S."/>
            <person name="Hirani K."/>
            <person name="Jayaseelan J.C."/>
            <person name="Lara F."/>
            <person name="Munidasa M."/>
            <person name="Palculict T."/>
            <person name="Patil S."/>
            <person name="Pu L.-L."/>
            <person name="Saada N."/>
            <person name="Tang L."/>
            <person name="Weissenberger G."/>
            <person name="Zhu Y."/>
            <person name="Hemphill L."/>
            <person name="Shang Y."/>
            <person name="Youmans B."/>
            <person name="Ayvaz T."/>
            <person name="Ross M."/>
            <person name="Santibanez J."/>
            <person name="Aqrawi P."/>
            <person name="Gross S."/>
            <person name="Joshi V."/>
            <person name="Fowler G."/>
            <person name="Nazareth L."/>
            <person name="Reid J."/>
            <person name="Worley K."/>
            <person name="Petrosino J."/>
            <person name="Highlander S."/>
            <person name="Gibbs R."/>
        </authorList>
    </citation>
    <scope>NUCLEOTIDE SEQUENCE [LARGE SCALE GENOMIC DNA]</scope>
    <source>
        <strain evidence="2">DSM 15952 / CCUG 50447 / LMG 22039 / TP 1.5</strain>
    </source>
</reference>
<comment type="caution">
    <text evidence="1">The sequence shown here is derived from an EMBL/GenBank/DDBJ whole genome shotgun (WGS) entry which is preliminary data.</text>
</comment>
<dbReference type="RefSeq" id="WP_007207896.1">
    <property type="nucleotide sequence ID" value="NZ_GL622241.1"/>
</dbReference>
<name>E6LET5_ENTI1</name>
<dbReference type="AlphaFoldDB" id="E6LET5"/>
<evidence type="ECO:0000313" key="2">
    <source>
        <dbReference type="Proteomes" id="UP000010296"/>
    </source>
</evidence>
<protein>
    <submittedName>
        <fullName evidence="1">Uncharacterized protein</fullName>
    </submittedName>
</protein>